<dbReference type="EMBL" id="JANBUH010000091">
    <property type="protein sequence ID" value="KAJ2754859.1"/>
    <property type="molecule type" value="Genomic_DNA"/>
</dbReference>
<evidence type="ECO:0000313" key="2">
    <source>
        <dbReference type="Proteomes" id="UP001140011"/>
    </source>
</evidence>
<proteinExistence type="predicted"/>
<evidence type="ECO:0000313" key="1">
    <source>
        <dbReference type="EMBL" id="KAJ2754859.1"/>
    </source>
</evidence>
<protein>
    <submittedName>
        <fullName evidence="1">Uncharacterized protein</fullName>
    </submittedName>
</protein>
<dbReference type="OrthoDB" id="19311at2759"/>
<accession>A0A9W8GWE1</accession>
<keyword evidence="2" id="KW-1185">Reference proteome</keyword>
<dbReference type="Proteomes" id="UP001140011">
    <property type="component" value="Unassembled WGS sequence"/>
</dbReference>
<gene>
    <name evidence="1" type="ORF">GGI19_002092</name>
</gene>
<dbReference type="AlphaFoldDB" id="A0A9W8GWE1"/>
<name>A0A9W8GWE1_9FUNG</name>
<reference evidence="1" key="1">
    <citation type="submission" date="2022-07" db="EMBL/GenBank/DDBJ databases">
        <title>Phylogenomic reconstructions and comparative analyses of Kickxellomycotina fungi.</title>
        <authorList>
            <person name="Reynolds N.K."/>
            <person name="Stajich J.E."/>
            <person name="Barry K."/>
            <person name="Grigoriev I.V."/>
            <person name="Crous P."/>
            <person name="Smith M.E."/>
        </authorList>
    </citation>
    <scope>NUCLEOTIDE SEQUENCE</scope>
    <source>
        <strain evidence="1">BCRC 34297</strain>
    </source>
</reference>
<sequence>MFKRANLKPSNDWELSVSHPDIMLDDVSPLPSSQGDISSLPLAYQTPVHYSFVKTIRKAAYEQQNGTLAWFNARLAPSIRLNSLVEFTTLHERILSPTTAAMAELWTSLMCLHRLFELLPRVFASGWRQDEIENMLLVVLDHGNNPDVRALGFYTLCLYMVSLGDNYSETTIDLFTNAISLRAFSYIDMPAASDVVGKLMCAIASGADVAEIGCGQRAIIGFPPGRASICPVLQDTAQTINPQGILSLRMMRDVLSLVSYLASLVPGPTEAYTEYIGLGFIGAQSTPFDFINQRQGATASLPPFVPIGNCVRRVPILALRLLVITAMESLVPQHSNMMVDNEFSMPYTSKNPQDCCSSLNKHPQDAQRSLISDASPLHARAYATLRLTSLDQDVKCAGFLIGVMRLSLLAPQYLGNCKPGEDILDMSVLEQAGYEACLGALTIIRLWLASKEEYRPLHLLAINDDTGSPTSIISDYLDCVYDLLDWLVSDTSWDEKKVID</sequence>
<organism evidence="1 2">
    <name type="scientific">Coemansia pectinata</name>
    <dbReference type="NCBI Taxonomy" id="1052879"/>
    <lineage>
        <taxon>Eukaryota</taxon>
        <taxon>Fungi</taxon>
        <taxon>Fungi incertae sedis</taxon>
        <taxon>Zoopagomycota</taxon>
        <taxon>Kickxellomycotina</taxon>
        <taxon>Kickxellomycetes</taxon>
        <taxon>Kickxellales</taxon>
        <taxon>Kickxellaceae</taxon>
        <taxon>Coemansia</taxon>
    </lineage>
</organism>
<comment type="caution">
    <text evidence="1">The sequence shown here is derived from an EMBL/GenBank/DDBJ whole genome shotgun (WGS) entry which is preliminary data.</text>
</comment>